<dbReference type="RefSeq" id="WP_065256013.1">
    <property type="nucleotide sequence ID" value="NZ_JARDJM010000021.1"/>
</dbReference>
<name>A0A1B8PVF7_MORLA</name>
<dbReference type="Pfam" id="PF04365">
    <property type="entry name" value="BrnT_toxin"/>
    <property type="match status" value="1"/>
</dbReference>
<comment type="caution">
    <text evidence="1">The sequence shown here is derived from an EMBL/GenBank/DDBJ whole genome shotgun (WGS) entry which is preliminary data.</text>
</comment>
<evidence type="ECO:0000313" key="1">
    <source>
        <dbReference type="EMBL" id="OBX59424.1"/>
    </source>
</evidence>
<dbReference type="Gene3D" id="3.10.450.530">
    <property type="entry name" value="Ribonuclease toxin, BrnT, of type II toxin-antitoxin system"/>
    <property type="match status" value="1"/>
</dbReference>
<sequence>MPILSLFGLIFEWHDEKYELVHKNRGITLDEVASVFFDDNALEKDDFGDYDEQRTLTIGMSNQARLLVVVWTQRGDTYRIITAFFPSKNQEKEYANAKY</sequence>
<dbReference type="EMBL" id="LZMS01000110">
    <property type="protein sequence ID" value="OBX59424.1"/>
    <property type="molecule type" value="Genomic_DNA"/>
</dbReference>
<dbReference type="AlphaFoldDB" id="A0A1B8PVF7"/>
<dbReference type="Proteomes" id="UP000092607">
    <property type="component" value="Unassembled WGS sequence"/>
</dbReference>
<evidence type="ECO:0000313" key="2">
    <source>
        <dbReference type="Proteomes" id="UP000092607"/>
    </source>
</evidence>
<dbReference type="OrthoDB" id="9802417at2"/>
<organism evidence="1 2">
    <name type="scientific">Moraxella lacunata</name>
    <dbReference type="NCBI Taxonomy" id="477"/>
    <lineage>
        <taxon>Bacteria</taxon>
        <taxon>Pseudomonadati</taxon>
        <taxon>Pseudomonadota</taxon>
        <taxon>Gammaproteobacteria</taxon>
        <taxon>Moraxellales</taxon>
        <taxon>Moraxellaceae</taxon>
        <taxon>Moraxella</taxon>
    </lineage>
</organism>
<evidence type="ECO:0008006" key="3">
    <source>
        <dbReference type="Google" id="ProtNLM"/>
    </source>
</evidence>
<protein>
    <recommendedName>
        <fullName evidence="3">BrnT family toxin</fullName>
    </recommendedName>
</protein>
<dbReference type="InterPro" id="IPR038573">
    <property type="entry name" value="BrnT_sf"/>
</dbReference>
<accession>A0A1B8PVF7</accession>
<reference evidence="1 2" key="1">
    <citation type="submission" date="2016-06" db="EMBL/GenBank/DDBJ databases">
        <title>Draft genome of Moraxella lacunata CCUG 57757A.</title>
        <authorList>
            <person name="Salva-Serra F."/>
            <person name="Engstrom-Jakobsson H."/>
            <person name="Thorell K."/>
            <person name="Gonzales-Siles L."/>
            <person name="Karlsson R."/>
            <person name="Boulund F."/>
            <person name="Engstrand L."/>
            <person name="Kristiansson E."/>
            <person name="Moore E."/>
        </authorList>
    </citation>
    <scope>NUCLEOTIDE SEQUENCE [LARGE SCALE GENOMIC DNA]</scope>
    <source>
        <strain evidence="1 2">CCUG 57757A</strain>
    </source>
</reference>
<proteinExistence type="predicted"/>
<dbReference type="InterPro" id="IPR007460">
    <property type="entry name" value="BrnT_toxin"/>
</dbReference>
<gene>
    <name evidence="1" type="ORF">A9309_11430</name>
</gene>